<feature type="region of interest" description="Disordered" evidence="1">
    <location>
        <begin position="46"/>
        <end position="82"/>
    </location>
</feature>
<name>A0A0C9X6Y6_9AGAR</name>
<dbReference type="HOGENOM" id="CLU_2558655_0_0_1"/>
<evidence type="ECO:0000256" key="1">
    <source>
        <dbReference type="SAM" id="MobiDB-lite"/>
    </source>
</evidence>
<sequence>MLHASCWTEHRGAGGLSPVPYKHSLSSLRWPYISQELPSRVRNITFDPRRPRDADQAGGKVGGQCRDRPNPASAQLELLPLS</sequence>
<organism evidence="2 3">
    <name type="scientific">Laccaria amethystina LaAM-08-1</name>
    <dbReference type="NCBI Taxonomy" id="1095629"/>
    <lineage>
        <taxon>Eukaryota</taxon>
        <taxon>Fungi</taxon>
        <taxon>Dikarya</taxon>
        <taxon>Basidiomycota</taxon>
        <taxon>Agaricomycotina</taxon>
        <taxon>Agaricomycetes</taxon>
        <taxon>Agaricomycetidae</taxon>
        <taxon>Agaricales</taxon>
        <taxon>Agaricineae</taxon>
        <taxon>Hydnangiaceae</taxon>
        <taxon>Laccaria</taxon>
    </lineage>
</organism>
<reference evidence="3" key="2">
    <citation type="submission" date="2015-01" db="EMBL/GenBank/DDBJ databases">
        <title>Evolutionary Origins and Diversification of the Mycorrhizal Mutualists.</title>
        <authorList>
            <consortium name="DOE Joint Genome Institute"/>
            <consortium name="Mycorrhizal Genomics Consortium"/>
            <person name="Kohler A."/>
            <person name="Kuo A."/>
            <person name="Nagy L.G."/>
            <person name="Floudas D."/>
            <person name="Copeland A."/>
            <person name="Barry K.W."/>
            <person name="Cichocki N."/>
            <person name="Veneault-Fourrey C."/>
            <person name="LaButti K."/>
            <person name="Lindquist E.A."/>
            <person name="Lipzen A."/>
            <person name="Lundell T."/>
            <person name="Morin E."/>
            <person name="Murat C."/>
            <person name="Riley R."/>
            <person name="Ohm R."/>
            <person name="Sun H."/>
            <person name="Tunlid A."/>
            <person name="Henrissat B."/>
            <person name="Grigoriev I.V."/>
            <person name="Hibbett D.S."/>
            <person name="Martin F."/>
        </authorList>
    </citation>
    <scope>NUCLEOTIDE SEQUENCE [LARGE SCALE GENOMIC DNA]</scope>
    <source>
        <strain evidence="3">LaAM-08-1</strain>
    </source>
</reference>
<accession>A0A0C9X6Y6</accession>
<protein>
    <submittedName>
        <fullName evidence="2">Uncharacterized protein</fullName>
    </submittedName>
</protein>
<evidence type="ECO:0000313" key="2">
    <source>
        <dbReference type="EMBL" id="KIK07945.1"/>
    </source>
</evidence>
<evidence type="ECO:0000313" key="3">
    <source>
        <dbReference type="Proteomes" id="UP000054477"/>
    </source>
</evidence>
<gene>
    <name evidence="2" type="ORF">K443DRAFT_604706</name>
</gene>
<dbReference type="Proteomes" id="UP000054477">
    <property type="component" value="Unassembled WGS sequence"/>
</dbReference>
<reference evidence="2 3" key="1">
    <citation type="submission" date="2014-04" db="EMBL/GenBank/DDBJ databases">
        <authorList>
            <consortium name="DOE Joint Genome Institute"/>
            <person name="Kuo A."/>
            <person name="Kohler A."/>
            <person name="Nagy L.G."/>
            <person name="Floudas D."/>
            <person name="Copeland A."/>
            <person name="Barry K.W."/>
            <person name="Cichocki N."/>
            <person name="Veneault-Fourrey C."/>
            <person name="LaButti K."/>
            <person name="Lindquist E.A."/>
            <person name="Lipzen A."/>
            <person name="Lundell T."/>
            <person name="Morin E."/>
            <person name="Murat C."/>
            <person name="Sun H."/>
            <person name="Tunlid A."/>
            <person name="Henrissat B."/>
            <person name="Grigoriev I.V."/>
            <person name="Hibbett D.S."/>
            <person name="Martin F."/>
            <person name="Nordberg H.P."/>
            <person name="Cantor M.N."/>
            <person name="Hua S.X."/>
        </authorList>
    </citation>
    <scope>NUCLEOTIDE SEQUENCE [LARGE SCALE GENOMIC DNA]</scope>
    <source>
        <strain evidence="2 3">LaAM-08-1</strain>
    </source>
</reference>
<dbReference type="AlphaFoldDB" id="A0A0C9X6Y6"/>
<dbReference type="EMBL" id="KN838544">
    <property type="protein sequence ID" value="KIK07945.1"/>
    <property type="molecule type" value="Genomic_DNA"/>
</dbReference>
<keyword evidence="3" id="KW-1185">Reference proteome</keyword>
<proteinExistence type="predicted"/>